<reference evidence="1" key="1">
    <citation type="submission" date="2020-08" db="EMBL/GenBank/DDBJ databases">
        <title>Multicomponent nature underlies the extraordinary mechanical properties of spider dragline silk.</title>
        <authorList>
            <person name="Kono N."/>
            <person name="Nakamura H."/>
            <person name="Mori M."/>
            <person name="Yoshida Y."/>
            <person name="Ohtoshi R."/>
            <person name="Malay A.D."/>
            <person name="Moran D.A.P."/>
            <person name="Tomita M."/>
            <person name="Numata K."/>
            <person name="Arakawa K."/>
        </authorList>
    </citation>
    <scope>NUCLEOTIDE SEQUENCE</scope>
</reference>
<dbReference type="EMBL" id="BMAW01019930">
    <property type="protein sequence ID" value="GFT65736.1"/>
    <property type="molecule type" value="Genomic_DNA"/>
</dbReference>
<proteinExistence type="predicted"/>
<accession>A0A8X6PGA8</accession>
<evidence type="ECO:0000313" key="2">
    <source>
        <dbReference type="Proteomes" id="UP000887013"/>
    </source>
</evidence>
<dbReference type="AlphaFoldDB" id="A0A8X6PGA8"/>
<evidence type="ECO:0000313" key="1">
    <source>
        <dbReference type="EMBL" id="GFT65736.1"/>
    </source>
</evidence>
<name>A0A8X6PGA8_NEPPI</name>
<keyword evidence="2" id="KW-1185">Reference proteome</keyword>
<dbReference type="Proteomes" id="UP000887013">
    <property type="component" value="Unassembled WGS sequence"/>
</dbReference>
<protein>
    <submittedName>
        <fullName evidence="1">Uncharacterized protein</fullName>
    </submittedName>
</protein>
<sequence length="109" mass="12585">MNNVKRIISCSKSHPQFLVGAYSKRIAIHEIGTDALNEEATPFRFRSKPCYIFHLKSVQSHKQPLKIVLQPRWTFKMDFTHAGFNKSYLGILCLTDSSNRERRTCDVAL</sequence>
<organism evidence="1 2">
    <name type="scientific">Nephila pilipes</name>
    <name type="common">Giant wood spider</name>
    <name type="synonym">Nephila maculata</name>
    <dbReference type="NCBI Taxonomy" id="299642"/>
    <lineage>
        <taxon>Eukaryota</taxon>
        <taxon>Metazoa</taxon>
        <taxon>Ecdysozoa</taxon>
        <taxon>Arthropoda</taxon>
        <taxon>Chelicerata</taxon>
        <taxon>Arachnida</taxon>
        <taxon>Araneae</taxon>
        <taxon>Araneomorphae</taxon>
        <taxon>Entelegynae</taxon>
        <taxon>Araneoidea</taxon>
        <taxon>Nephilidae</taxon>
        <taxon>Nephila</taxon>
    </lineage>
</organism>
<gene>
    <name evidence="1" type="ORF">NPIL_139071</name>
</gene>
<comment type="caution">
    <text evidence="1">The sequence shown here is derived from an EMBL/GenBank/DDBJ whole genome shotgun (WGS) entry which is preliminary data.</text>
</comment>